<dbReference type="PANTHER" id="PTHR33993">
    <property type="entry name" value="GLYOXALASE-RELATED"/>
    <property type="match status" value="1"/>
</dbReference>
<dbReference type="OrthoDB" id="9804235at2"/>
<evidence type="ECO:0000313" key="2">
    <source>
        <dbReference type="EMBL" id="PWW81488.1"/>
    </source>
</evidence>
<dbReference type="InterPro" id="IPR029068">
    <property type="entry name" value="Glyas_Bleomycin-R_OHBP_Dase"/>
</dbReference>
<dbReference type="PANTHER" id="PTHR33993:SF2">
    <property type="entry name" value="VOC DOMAIN-CONTAINING PROTEIN"/>
    <property type="match status" value="1"/>
</dbReference>
<evidence type="ECO:0000259" key="1">
    <source>
        <dbReference type="PROSITE" id="PS51819"/>
    </source>
</evidence>
<gene>
    <name evidence="2" type="ORF">CR164_10705</name>
</gene>
<proteinExistence type="predicted"/>
<evidence type="ECO:0000313" key="3">
    <source>
        <dbReference type="Proteomes" id="UP000246278"/>
    </source>
</evidence>
<keyword evidence="3" id="KW-1185">Reference proteome</keyword>
<dbReference type="Pfam" id="PF00903">
    <property type="entry name" value="Glyoxalase"/>
    <property type="match status" value="1"/>
</dbReference>
<dbReference type="SUPFAM" id="SSF54593">
    <property type="entry name" value="Glyoxalase/Bleomycin resistance protein/Dihydroxybiphenyl dioxygenase"/>
    <property type="match status" value="1"/>
</dbReference>
<dbReference type="AlphaFoldDB" id="A0A317T4C0"/>
<dbReference type="Proteomes" id="UP000246278">
    <property type="component" value="Unassembled WGS sequence"/>
</dbReference>
<dbReference type="Gene3D" id="3.10.180.10">
    <property type="entry name" value="2,3-Dihydroxybiphenyl 1,2-Dioxygenase, domain 1"/>
    <property type="match status" value="1"/>
</dbReference>
<dbReference type="CDD" id="cd07247">
    <property type="entry name" value="SgaA_N_like"/>
    <property type="match status" value="1"/>
</dbReference>
<dbReference type="EMBL" id="PDNZ01000007">
    <property type="protein sequence ID" value="PWW81488.1"/>
    <property type="molecule type" value="Genomic_DNA"/>
</dbReference>
<feature type="domain" description="VOC" evidence="1">
    <location>
        <begin position="7"/>
        <end position="124"/>
    </location>
</feature>
<dbReference type="PROSITE" id="PS51819">
    <property type="entry name" value="VOC"/>
    <property type="match status" value="1"/>
</dbReference>
<dbReference type="InterPro" id="IPR052164">
    <property type="entry name" value="Anthracycline_SecMetBiosynth"/>
</dbReference>
<dbReference type="InterPro" id="IPR037523">
    <property type="entry name" value="VOC_core"/>
</dbReference>
<dbReference type="InterPro" id="IPR004360">
    <property type="entry name" value="Glyas_Fos-R_dOase_dom"/>
</dbReference>
<sequence>MAVNYNQVGWFEIPVLDMKRAMDFYEYVFGVVLDEQEMGELKMSWFPMKEDEAGAPGSLVKGAGYVPSDKGTLIYFTSPDIDDTCRKTVEKGGHVLQEKSSIGEYGFVAMVLDTEGNAIGLHSRT</sequence>
<comment type="caution">
    <text evidence="2">The sequence shown here is derived from an EMBL/GenBank/DDBJ whole genome shotgun (WGS) entry which is preliminary data.</text>
</comment>
<name>A0A317T4C0_9CHLB</name>
<protein>
    <submittedName>
        <fullName evidence="2">Glyoxalase</fullName>
    </submittedName>
</protein>
<organism evidence="2 3">
    <name type="scientific">Prosthecochloris marina</name>
    <dbReference type="NCBI Taxonomy" id="2017681"/>
    <lineage>
        <taxon>Bacteria</taxon>
        <taxon>Pseudomonadati</taxon>
        <taxon>Chlorobiota</taxon>
        <taxon>Chlorobiia</taxon>
        <taxon>Chlorobiales</taxon>
        <taxon>Chlorobiaceae</taxon>
        <taxon>Prosthecochloris</taxon>
    </lineage>
</organism>
<accession>A0A317T4C0</accession>
<dbReference type="RefSeq" id="WP_110023982.1">
    <property type="nucleotide sequence ID" value="NZ_PDNZ01000007.1"/>
</dbReference>
<reference evidence="3" key="1">
    <citation type="submission" date="2017-10" db="EMBL/GenBank/DDBJ databases">
        <authorList>
            <person name="Gaisin V.A."/>
            <person name="Rysina M.S."/>
            <person name="Grouzdev D.S."/>
        </authorList>
    </citation>
    <scope>NUCLEOTIDE SEQUENCE [LARGE SCALE GENOMIC DNA]</scope>
    <source>
        <strain evidence="3">V1</strain>
    </source>
</reference>